<dbReference type="AlphaFoldDB" id="A0A239CXU4"/>
<evidence type="ECO:0000313" key="2">
    <source>
        <dbReference type="EMBL" id="SNS24759.1"/>
    </source>
</evidence>
<organism evidence="2 3">
    <name type="scientific">Dokdonia pacifica</name>
    <dbReference type="NCBI Taxonomy" id="1627892"/>
    <lineage>
        <taxon>Bacteria</taxon>
        <taxon>Pseudomonadati</taxon>
        <taxon>Bacteroidota</taxon>
        <taxon>Flavobacteriia</taxon>
        <taxon>Flavobacteriales</taxon>
        <taxon>Flavobacteriaceae</taxon>
        <taxon>Dokdonia</taxon>
    </lineage>
</organism>
<keyword evidence="1" id="KW-0732">Signal</keyword>
<feature type="signal peptide" evidence="1">
    <location>
        <begin position="1"/>
        <end position="30"/>
    </location>
</feature>
<proteinExistence type="predicted"/>
<gene>
    <name evidence="2" type="ORF">SAMN06265376_10929</name>
</gene>
<name>A0A239CXU4_9FLAO</name>
<evidence type="ECO:0008006" key="4">
    <source>
        <dbReference type="Google" id="ProtNLM"/>
    </source>
</evidence>
<evidence type="ECO:0000313" key="3">
    <source>
        <dbReference type="Proteomes" id="UP000198379"/>
    </source>
</evidence>
<accession>A0A239CXU4</accession>
<sequence>MSFPKKLFKQERTLFFLMVAVALIALLANCKGDTETTTPTEMPVANSTLDATKNRTVTQEFKDYWYAGKAEISSYKLEQARYGELRDGTAALIFVTEDFLPEIQVKADRQNDKNIPVLKVNATKNFNTGIYPYSVMSSTFYPVFEEKHAIKVSQSMQEWCGHQYAQINNRDQFEVNSHSYFEGEADKSFTLAKNVLENELWAQLRIDPKALPTGNFKAIPDFSFTRMKHVPLKAYDAKGTLTDTSYTIEYPTLNRSLTINFSGAFPYTIEGWEETFVDGYGARAKELTTKATRIKTIKSAYWGKNSNADSVLRTELGLE</sequence>
<feature type="chain" id="PRO_5013348644" description="Septum formation inhibitor Maf" evidence="1">
    <location>
        <begin position="31"/>
        <end position="319"/>
    </location>
</feature>
<dbReference type="EMBL" id="FZNY01000009">
    <property type="protein sequence ID" value="SNS24759.1"/>
    <property type="molecule type" value="Genomic_DNA"/>
</dbReference>
<reference evidence="2 3" key="1">
    <citation type="submission" date="2017-06" db="EMBL/GenBank/DDBJ databases">
        <authorList>
            <person name="Kim H.J."/>
            <person name="Triplett B.A."/>
        </authorList>
    </citation>
    <scope>NUCLEOTIDE SEQUENCE [LARGE SCALE GENOMIC DNA]</scope>
    <source>
        <strain evidence="2 3">DSM 25597</strain>
    </source>
</reference>
<protein>
    <recommendedName>
        <fullName evidence="4">Septum formation inhibitor Maf</fullName>
    </recommendedName>
</protein>
<dbReference type="RefSeq" id="WP_089373521.1">
    <property type="nucleotide sequence ID" value="NZ_BMEP01000001.1"/>
</dbReference>
<evidence type="ECO:0000256" key="1">
    <source>
        <dbReference type="SAM" id="SignalP"/>
    </source>
</evidence>
<dbReference type="OrthoDB" id="5496093at2"/>
<dbReference type="Proteomes" id="UP000198379">
    <property type="component" value="Unassembled WGS sequence"/>
</dbReference>
<keyword evidence="3" id="KW-1185">Reference proteome</keyword>